<feature type="region of interest" description="Disordered" evidence="1">
    <location>
        <begin position="196"/>
        <end position="290"/>
    </location>
</feature>
<keyword evidence="3" id="KW-1185">Reference proteome</keyword>
<sequence>MHLPPLAHPLFRSETHAGVYNAAPSQTLPLSFLFPPYIPPMAATTTAPQTTSEQRVRLLRSMRKLEALLGETPLFAGTQPSTFTSSHSRSVSSMSSAARRCSRLFKAGHSWSIPTLPAGSHNEVSCPSRPHLVLSFPASGEPLDPAEITPPPSPLSSTFSPALAWPPLPPVDAGRRKLAKLAHTFGENVPPELVFPAATRNGRPRASTLSLRNSVLAHHRCNRRDRSDSTTSTHRASHAGQAPIPTSAVPRAFNSKARPSDVSASTVLSGASDEPLVPDFRRKQRERSDE</sequence>
<gene>
    <name evidence="2" type="ORF">B0H15DRAFT_341299</name>
</gene>
<protein>
    <submittedName>
        <fullName evidence="2">Uncharacterized protein</fullName>
    </submittedName>
</protein>
<comment type="caution">
    <text evidence="2">The sequence shown here is derived from an EMBL/GenBank/DDBJ whole genome shotgun (WGS) entry which is preliminary data.</text>
</comment>
<dbReference type="Proteomes" id="UP001222325">
    <property type="component" value="Unassembled WGS sequence"/>
</dbReference>
<evidence type="ECO:0000313" key="3">
    <source>
        <dbReference type="Proteomes" id="UP001222325"/>
    </source>
</evidence>
<reference evidence="2" key="1">
    <citation type="submission" date="2023-03" db="EMBL/GenBank/DDBJ databases">
        <title>Massive genome expansion in bonnet fungi (Mycena s.s.) driven by repeated elements and novel gene families across ecological guilds.</title>
        <authorList>
            <consortium name="Lawrence Berkeley National Laboratory"/>
            <person name="Harder C.B."/>
            <person name="Miyauchi S."/>
            <person name="Viragh M."/>
            <person name="Kuo A."/>
            <person name="Thoen E."/>
            <person name="Andreopoulos B."/>
            <person name="Lu D."/>
            <person name="Skrede I."/>
            <person name="Drula E."/>
            <person name="Henrissat B."/>
            <person name="Morin E."/>
            <person name="Kohler A."/>
            <person name="Barry K."/>
            <person name="LaButti K."/>
            <person name="Morin E."/>
            <person name="Salamov A."/>
            <person name="Lipzen A."/>
            <person name="Mereny Z."/>
            <person name="Hegedus B."/>
            <person name="Baldrian P."/>
            <person name="Stursova M."/>
            <person name="Weitz H."/>
            <person name="Taylor A."/>
            <person name="Grigoriev I.V."/>
            <person name="Nagy L.G."/>
            <person name="Martin F."/>
            <person name="Kauserud H."/>
        </authorList>
    </citation>
    <scope>NUCLEOTIDE SEQUENCE</scope>
    <source>
        <strain evidence="2">CBHHK173m</strain>
    </source>
</reference>
<feature type="region of interest" description="Disordered" evidence="1">
    <location>
        <begin position="142"/>
        <end position="161"/>
    </location>
</feature>
<evidence type="ECO:0000256" key="1">
    <source>
        <dbReference type="SAM" id="MobiDB-lite"/>
    </source>
</evidence>
<proteinExistence type="predicted"/>
<evidence type="ECO:0000313" key="2">
    <source>
        <dbReference type="EMBL" id="KAJ7086782.1"/>
    </source>
</evidence>
<organism evidence="2 3">
    <name type="scientific">Mycena belliarum</name>
    <dbReference type="NCBI Taxonomy" id="1033014"/>
    <lineage>
        <taxon>Eukaryota</taxon>
        <taxon>Fungi</taxon>
        <taxon>Dikarya</taxon>
        <taxon>Basidiomycota</taxon>
        <taxon>Agaricomycotina</taxon>
        <taxon>Agaricomycetes</taxon>
        <taxon>Agaricomycetidae</taxon>
        <taxon>Agaricales</taxon>
        <taxon>Marasmiineae</taxon>
        <taxon>Mycenaceae</taxon>
        <taxon>Mycena</taxon>
    </lineage>
</organism>
<accession>A0AAD6U5V5</accession>
<dbReference type="EMBL" id="JARJCN010000030">
    <property type="protein sequence ID" value="KAJ7086782.1"/>
    <property type="molecule type" value="Genomic_DNA"/>
</dbReference>
<name>A0AAD6U5V5_9AGAR</name>
<dbReference type="AlphaFoldDB" id="A0AAD6U5V5"/>